<feature type="region of interest" description="Disordered" evidence="2">
    <location>
        <begin position="207"/>
        <end position="301"/>
    </location>
</feature>
<proteinExistence type="predicted"/>
<dbReference type="EMBL" id="MU853769">
    <property type="protein sequence ID" value="KAK3943039.1"/>
    <property type="molecule type" value="Genomic_DNA"/>
</dbReference>
<protein>
    <submittedName>
        <fullName evidence="3">Rdx family-domain-containing protein</fullName>
    </submittedName>
</protein>
<feature type="compositionally biased region" description="Basic and acidic residues" evidence="2">
    <location>
        <begin position="253"/>
        <end position="263"/>
    </location>
</feature>
<feature type="compositionally biased region" description="Basic and acidic residues" evidence="2">
    <location>
        <begin position="287"/>
        <end position="298"/>
    </location>
</feature>
<name>A0AAN6S783_9PEZI</name>
<evidence type="ECO:0000256" key="1">
    <source>
        <dbReference type="ARBA" id="ARBA00023284"/>
    </source>
</evidence>
<evidence type="ECO:0000313" key="4">
    <source>
        <dbReference type="Proteomes" id="UP001303473"/>
    </source>
</evidence>
<evidence type="ECO:0000313" key="3">
    <source>
        <dbReference type="EMBL" id="KAK3943039.1"/>
    </source>
</evidence>
<feature type="compositionally biased region" description="Low complexity" evidence="2">
    <location>
        <begin position="139"/>
        <end position="157"/>
    </location>
</feature>
<reference evidence="4" key="1">
    <citation type="journal article" date="2023" name="Mol. Phylogenet. Evol.">
        <title>Genome-scale phylogeny and comparative genomics of the fungal order Sordariales.</title>
        <authorList>
            <person name="Hensen N."/>
            <person name="Bonometti L."/>
            <person name="Westerberg I."/>
            <person name="Brannstrom I.O."/>
            <person name="Guillou S."/>
            <person name="Cros-Aarteil S."/>
            <person name="Calhoun S."/>
            <person name="Haridas S."/>
            <person name="Kuo A."/>
            <person name="Mondo S."/>
            <person name="Pangilinan J."/>
            <person name="Riley R."/>
            <person name="LaButti K."/>
            <person name="Andreopoulos B."/>
            <person name="Lipzen A."/>
            <person name="Chen C."/>
            <person name="Yan M."/>
            <person name="Daum C."/>
            <person name="Ng V."/>
            <person name="Clum A."/>
            <person name="Steindorff A."/>
            <person name="Ohm R.A."/>
            <person name="Martin F."/>
            <person name="Silar P."/>
            <person name="Natvig D.O."/>
            <person name="Lalanne C."/>
            <person name="Gautier V."/>
            <person name="Ament-Velasquez S.L."/>
            <person name="Kruys A."/>
            <person name="Hutchinson M.I."/>
            <person name="Powell A.J."/>
            <person name="Barry K."/>
            <person name="Miller A.N."/>
            <person name="Grigoriev I.V."/>
            <person name="Debuchy R."/>
            <person name="Gladieux P."/>
            <person name="Hiltunen Thoren M."/>
            <person name="Johannesson H."/>
        </authorList>
    </citation>
    <scope>NUCLEOTIDE SEQUENCE [LARGE SCALE GENOMIC DNA]</scope>
    <source>
        <strain evidence="4">CBS 340.73</strain>
    </source>
</reference>
<organism evidence="3 4">
    <name type="scientific">Diplogelasinospora grovesii</name>
    <dbReference type="NCBI Taxonomy" id="303347"/>
    <lineage>
        <taxon>Eukaryota</taxon>
        <taxon>Fungi</taxon>
        <taxon>Dikarya</taxon>
        <taxon>Ascomycota</taxon>
        <taxon>Pezizomycotina</taxon>
        <taxon>Sordariomycetes</taxon>
        <taxon>Sordariomycetidae</taxon>
        <taxon>Sordariales</taxon>
        <taxon>Diplogelasinosporaceae</taxon>
        <taxon>Diplogelasinospora</taxon>
    </lineage>
</organism>
<feature type="region of interest" description="Disordered" evidence="2">
    <location>
        <begin position="66"/>
        <end position="176"/>
    </location>
</feature>
<dbReference type="AlphaFoldDB" id="A0AAN6S783"/>
<feature type="compositionally biased region" description="Basic and acidic residues" evidence="2">
    <location>
        <begin position="98"/>
        <end position="137"/>
    </location>
</feature>
<dbReference type="SUPFAM" id="SSF52833">
    <property type="entry name" value="Thioredoxin-like"/>
    <property type="match status" value="1"/>
</dbReference>
<accession>A0AAN6S783</accession>
<keyword evidence="1" id="KW-0676">Redox-active center</keyword>
<dbReference type="PANTHER" id="PTHR36417">
    <property type="entry name" value="SELENOPROTEIN DOMAIN PROTEIN (AFU_ORTHOLOGUE AFUA_1G05220)"/>
    <property type="match status" value="1"/>
</dbReference>
<dbReference type="PANTHER" id="PTHR36417:SF2">
    <property type="entry name" value="SELENOPROTEIN DOMAIN PROTEIN (AFU_ORTHOLOGUE AFUA_1G05220)"/>
    <property type="match status" value="1"/>
</dbReference>
<dbReference type="InterPro" id="IPR036249">
    <property type="entry name" value="Thioredoxin-like_sf"/>
</dbReference>
<gene>
    <name evidence="3" type="ORF">QBC46DRAFT_351873</name>
</gene>
<dbReference type="InterPro" id="IPR011893">
    <property type="entry name" value="Selenoprotein_Rdx-typ"/>
</dbReference>
<keyword evidence="4" id="KW-1185">Reference proteome</keyword>
<sequence>MADNSQESATAAPPLLPRVTIQFCTQCKWLLRAAYYAQELLSTFNTSLGEVALQPSTGGVFIVEITHSPAPPTAPPTGPDSDSPTATLNPKPAVRRTVLWDRKADGGFPETKELKRRVRDVIEPGRNLGHVDRDYHSKTTTTTTTTSSSQPTPSSSSGDGSAGGNEPQEAPKEGPFGEEAAAHSKLTTTGNADEGVNYYSSPDEILSRFRGGLGAPPPPKGQGGDWTNAPSTTHTLPGGNGGVAGVKPMMRKPPAEAQERVQARMDASSRQQRQQQQTPSSGVVGEGVEKGDNGDSKRVTGAAAAAAAAAACGMDGVCEDCE</sequence>
<evidence type="ECO:0000256" key="2">
    <source>
        <dbReference type="SAM" id="MobiDB-lite"/>
    </source>
</evidence>
<dbReference type="Pfam" id="PF10262">
    <property type="entry name" value="Rdx"/>
    <property type="match status" value="1"/>
</dbReference>
<feature type="compositionally biased region" description="Pro residues" evidence="2">
    <location>
        <begin position="69"/>
        <end position="78"/>
    </location>
</feature>
<dbReference type="Gene3D" id="3.40.30.10">
    <property type="entry name" value="Glutaredoxin"/>
    <property type="match status" value="1"/>
</dbReference>
<feature type="compositionally biased region" description="Low complexity" evidence="2">
    <location>
        <begin position="270"/>
        <end position="283"/>
    </location>
</feature>
<comment type="caution">
    <text evidence="3">The sequence shown here is derived from an EMBL/GenBank/DDBJ whole genome shotgun (WGS) entry which is preliminary data.</text>
</comment>
<dbReference type="Proteomes" id="UP001303473">
    <property type="component" value="Unassembled WGS sequence"/>
</dbReference>